<keyword evidence="5 11" id="KW-0812">Transmembrane</keyword>
<dbReference type="InterPro" id="IPR004089">
    <property type="entry name" value="MCPsignal_dom"/>
</dbReference>
<dbReference type="CDD" id="cd06225">
    <property type="entry name" value="HAMP"/>
    <property type="match status" value="1"/>
</dbReference>
<evidence type="ECO:0000256" key="9">
    <source>
        <dbReference type="ARBA" id="ARBA00029447"/>
    </source>
</evidence>
<comment type="similarity">
    <text evidence="9">Belongs to the methyl-accepting chemotaxis (MCP) protein family.</text>
</comment>
<protein>
    <recommendedName>
        <fullName evidence="16">Methyl-accepting chemotaxis protein</fullName>
    </recommendedName>
</protein>
<evidence type="ECO:0000256" key="10">
    <source>
        <dbReference type="PROSITE-ProRule" id="PRU00284"/>
    </source>
</evidence>
<evidence type="ECO:0000256" key="4">
    <source>
        <dbReference type="ARBA" id="ARBA00022500"/>
    </source>
</evidence>
<dbReference type="PROSITE" id="PS50885">
    <property type="entry name" value="HAMP"/>
    <property type="match status" value="1"/>
</dbReference>
<feature type="transmembrane region" description="Helical" evidence="11">
    <location>
        <begin position="16"/>
        <end position="38"/>
    </location>
</feature>
<keyword evidence="8 10" id="KW-0807">Transducer</keyword>
<feature type="transmembrane region" description="Helical" evidence="11">
    <location>
        <begin position="168"/>
        <end position="188"/>
    </location>
</feature>
<dbReference type="SMART" id="SM00283">
    <property type="entry name" value="MA"/>
    <property type="match status" value="1"/>
</dbReference>
<evidence type="ECO:0000256" key="1">
    <source>
        <dbReference type="ARBA" id="ARBA00004651"/>
    </source>
</evidence>
<feature type="domain" description="Methyl-accepting transducer" evidence="12">
    <location>
        <begin position="247"/>
        <end position="483"/>
    </location>
</feature>
<evidence type="ECO:0000256" key="11">
    <source>
        <dbReference type="SAM" id="Phobius"/>
    </source>
</evidence>
<keyword evidence="4" id="KW-0145">Chemotaxis</keyword>
<dbReference type="SMART" id="SM00304">
    <property type="entry name" value="HAMP"/>
    <property type="match status" value="1"/>
</dbReference>
<reference evidence="14 15" key="1">
    <citation type="submission" date="2016-03" db="EMBL/GenBank/DDBJ databases">
        <title>Draft Genome Assembly of Pseudomonas putida strain CBF10-2.</title>
        <authorList>
            <person name="Iyer R.S."/>
            <person name="Damania A."/>
        </authorList>
    </citation>
    <scope>NUCLEOTIDE SEQUENCE [LARGE SCALE GENOMIC DNA]</scope>
    <source>
        <strain evidence="14 15">CBF10-2</strain>
    </source>
</reference>
<evidence type="ECO:0000256" key="8">
    <source>
        <dbReference type="ARBA" id="ARBA00023224"/>
    </source>
</evidence>
<comment type="caution">
    <text evidence="14">The sequence shown here is derived from an EMBL/GenBank/DDBJ whole genome shotgun (WGS) entry which is preliminary data.</text>
</comment>
<evidence type="ECO:0000256" key="2">
    <source>
        <dbReference type="ARBA" id="ARBA00022475"/>
    </source>
</evidence>
<accession>A0A177SAI1</accession>
<proteinExistence type="inferred from homology"/>
<dbReference type="PANTHER" id="PTHR32089:SF120">
    <property type="entry name" value="METHYL-ACCEPTING CHEMOTAXIS PROTEIN TLPQ"/>
    <property type="match status" value="1"/>
</dbReference>
<gene>
    <name evidence="14" type="ORF">AYO28_03495</name>
</gene>
<dbReference type="InterPro" id="IPR003660">
    <property type="entry name" value="HAMP_dom"/>
</dbReference>
<comment type="subcellular location">
    <subcellularLocation>
        <location evidence="1">Cell membrane</location>
        <topology evidence="1">Multi-pass membrane protein</topology>
    </subcellularLocation>
</comment>
<evidence type="ECO:0000256" key="6">
    <source>
        <dbReference type="ARBA" id="ARBA00022989"/>
    </source>
</evidence>
<evidence type="ECO:0000313" key="15">
    <source>
        <dbReference type="Proteomes" id="UP000077752"/>
    </source>
</evidence>
<dbReference type="PANTHER" id="PTHR32089">
    <property type="entry name" value="METHYL-ACCEPTING CHEMOTAXIS PROTEIN MCPB"/>
    <property type="match status" value="1"/>
</dbReference>
<evidence type="ECO:0000256" key="3">
    <source>
        <dbReference type="ARBA" id="ARBA00022481"/>
    </source>
</evidence>
<dbReference type="SUPFAM" id="SSF58104">
    <property type="entry name" value="Methyl-accepting chemotaxis protein (MCP) signaling domain"/>
    <property type="match status" value="1"/>
</dbReference>
<dbReference type="EMBL" id="LUCV01000049">
    <property type="protein sequence ID" value="OAI84957.1"/>
    <property type="molecule type" value="Genomic_DNA"/>
</dbReference>
<dbReference type="AlphaFoldDB" id="A0A177SAI1"/>
<dbReference type="FunFam" id="1.10.287.950:FF:000001">
    <property type="entry name" value="Methyl-accepting chemotaxis sensory transducer"/>
    <property type="match status" value="1"/>
</dbReference>
<dbReference type="Pfam" id="PF00672">
    <property type="entry name" value="HAMP"/>
    <property type="match status" value="1"/>
</dbReference>
<evidence type="ECO:0000259" key="12">
    <source>
        <dbReference type="PROSITE" id="PS50111"/>
    </source>
</evidence>
<dbReference type="CDD" id="cd11386">
    <property type="entry name" value="MCP_signal"/>
    <property type="match status" value="1"/>
</dbReference>
<dbReference type="Gene3D" id="6.10.340.10">
    <property type="match status" value="1"/>
</dbReference>
<dbReference type="Pfam" id="PF00015">
    <property type="entry name" value="MCPsignal"/>
    <property type="match status" value="1"/>
</dbReference>
<organism evidence="14 15">
    <name type="scientific">Pseudomonas putida</name>
    <name type="common">Arthrobacter siderocapsulatus</name>
    <dbReference type="NCBI Taxonomy" id="303"/>
    <lineage>
        <taxon>Bacteria</taxon>
        <taxon>Pseudomonadati</taxon>
        <taxon>Pseudomonadota</taxon>
        <taxon>Gammaproteobacteria</taxon>
        <taxon>Pseudomonadales</taxon>
        <taxon>Pseudomonadaceae</taxon>
        <taxon>Pseudomonas</taxon>
    </lineage>
</organism>
<dbReference type="PROSITE" id="PS50111">
    <property type="entry name" value="CHEMOTAXIS_TRANSDUC_2"/>
    <property type="match status" value="1"/>
</dbReference>
<evidence type="ECO:0000259" key="13">
    <source>
        <dbReference type="PROSITE" id="PS50885"/>
    </source>
</evidence>
<dbReference type="GO" id="GO:0006935">
    <property type="term" value="P:chemotaxis"/>
    <property type="evidence" value="ECO:0007669"/>
    <property type="project" value="UniProtKB-KW"/>
</dbReference>
<dbReference type="Gene3D" id="1.10.287.950">
    <property type="entry name" value="Methyl-accepting chemotaxis protein"/>
    <property type="match status" value="1"/>
</dbReference>
<keyword evidence="3" id="KW-0488">Methylation</keyword>
<sequence>MSQAFTLKNLSVTRKLGLGFGLLLAFALLLSLLGGFGLQNSSASLQRISFISGLFDEIVFAREANYNLALTGDAGQQSLHQEHHAKLKDGFDQLLLDAREGRWPAQDMAAAQQLQADLQTYGKAREQARSVAELTAANQLLSKLQDGANALYYAEEDRASAQVKSTHMLLAVITLVAILCGIAVALLISRQIVYPLREAVNTAQRIAGGDLTGATHTERGDELGVLLRSLDSMTASLREVISQIGCGSQQLAASASQLAAITSTTREGIDSQRNETDMVATAMNEIAATVQEVARNSEEAASAAKGADHEVTSVLAMSQQAIRQIEAMANGVGVSAESLGRLQQECGRIGAILDVIKAVAEQTNLLALNAAIEAARAGEAGRGFAVVADEVRNLAQRTQASSSEIEQLIVTLQHIANESTGMMQANLEQTSASVNGVRDTGTALEQITRQVSNIQQMSELIATAAEEQAAVTEEINQSVTRVRETAEESATASAEISAASTELSHLSSRLHGMVGHFRC</sequence>
<evidence type="ECO:0000256" key="5">
    <source>
        <dbReference type="ARBA" id="ARBA00022692"/>
    </source>
</evidence>
<keyword evidence="7 11" id="KW-0472">Membrane</keyword>
<feature type="domain" description="HAMP" evidence="13">
    <location>
        <begin position="190"/>
        <end position="242"/>
    </location>
</feature>
<dbReference type="Proteomes" id="UP000077752">
    <property type="component" value="Unassembled WGS sequence"/>
</dbReference>
<dbReference type="GO" id="GO:0007165">
    <property type="term" value="P:signal transduction"/>
    <property type="evidence" value="ECO:0007669"/>
    <property type="project" value="UniProtKB-KW"/>
</dbReference>
<evidence type="ECO:0000313" key="14">
    <source>
        <dbReference type="EMBL" id="OAI84957.1"/>
    </source>
</evidence>
<evidence type="ECO:0000256" key="7">
    <source>
        <dbReference type="ARBA" id="ARBA00023136"/>
    </source>
</evidence>
<keyword evidence="6 11" id="KW-1133">Transmembrane helix</keyword>
<evidence type="ECO:0008006" key="16">
    <source>
        <dbReference type="Google" id="ProtNLM"/>
    </source>
</evidence>
<name>A0A177SAI1_PSEPU</name>
<dbReference type="GO" id="GO:0005886">
    <property type="term" value="C:plasma membrane"/>
    <property type="evidence" value="ECO:0007669"/>
    <property type="project" value="UniProtKB-SubCell"/>
</dbReference>
<keyword evidence="2" id="KW-1003">Cell membrane</keyword>